<name>A0A7X1E7H7_9BACT</name>
<gene>
    <name evidence="2" type="ORF">H5P30_18415</name>
</gene>
<dbReference type="AlphaFoldDB" id="A0A7X1E7H7"/>
<feature type="compositionally biased region" description="Basic and acidic residues" evidence="1">
    <location>
        <begin position="1"/>
        <end position="25"/>
    </location>
</feature>
<sequence>MRPPIGEERREPFLRIPEEFKRTGIDPEVPTMDRGIDSAPMERYI</sequence>
<dbReference type="Proteomes" id="UP000525652">
    <property type="component" value="Unassembled WGS sequence"/>
</dbReference>
<evidence type="ECO:0000256" key="1">
    <source>
        <dbReference type="SAM" id="MobiDB-lite"/>
    </source>
</evidence>
<evidence type="ECO:0000313" key="3">
    <source>
        <dbReference type="Proteomes" id="UP000525652"/>
    </source>
</evidence>
<feature type="region of interest" description="Disordered" evidence="1">
    <location>
        <begin position="1"/>
        <end position="45"/>
    </location>
</feature>
<reference evidence="2 3" key="1">
    <citation type="submission" date="2020-07" db="EMBL/GenBank/DDBJ databases">
        <authorList>
            <person name="Feng X."/>
        </authorList>
    </citation>
    <scope>NUCLEOTIDE SEQUENCE [LARGE SCALE GENOMIC DNA]</scope>
    <source>
        <strain evidence="2 3">JCM14086</strain>
    </source>
</reference>
<comment type="caution">
    <text evidence="2">The sequence shown here is derived from an EMBL/GenBank/DDBJ whole genome shotgun (WGS) entry which is preliminary data.</text>
</comment>
<keyword evidence="3" id="KW-1185">Reference proteome</keyword>
<proteinExistence type="predicted"/>
<organism evidence="2 3">
    <name type="scientific">Puniceicoccus vermicola</name>
    <dbReference type="NCBI Taxonomy" id="388746"/>
    <lineage>
        <taxon>Bacteria</taxon>
        <taxon>Pseudomonadati</taxon>
        <taxon>Verrucomicrobiota</taxon>
        <taxon>Opitutia</taxon>
        <taxon>Puniceicoccales</taxon>
        <taxon>Puniceicoccaceae</taxon>
        <taxon>Puniceicoccus</taxon>
    </lineage>
</organism>
<protein>
    <submittedName>
        <fullName evidence="2">Uncharacterized protein</fullName>
    </submittedName>
</protein>
<accession>A0A7X1E7H7</accession>
<evidence type="ECO:0000313" key="2">
    <source>
        <dbReference type="EMBL" id="MBC2603757.1"/>
    </source>
</evidence>
<dbReference type="RefSeq" id="WP_185694378.1">
    <property type="nucleotide sequence ID" value="NZ_JACHVA010000132.1"/>
</dbReference>
<dbReference type="EMBL" id="JACHVA010000132">
    <property type="protein sequence ID" value="MBC2603757.1"/>
    <property type="molecule type" value="Genomic_DNA"/>
</dbReference>